<reference evidence="1 2" key="1">
    <citation type="submission" date="2020-01" db="EMBL/GenBank/DDBJ databases">
        <title>Complete genome sequence of a human oral phylogroup 1 Treponema sp. strain ATCC 700766, originally isolated from periodontitis dental plaque.</title>
        <authorList>
            <person name="Chan Y."/>
            <person name="Huo Y.-B."/>
            <person name="Yu X.-L."/>
            <person name="Zeng H."/>
            <person name="Leung W.-K."/>
            <person name="Watt R.M."/>
        </authorList>
    </citation>
    <scope>NUCLEOTIDE SEQUENCE [LARGE SCALE GENOMIC DNA]</scope>
    <source>
        <strain evidence="1 2">OMZ 804</strain>
    </source>
</reference>
<dbReference type="AlphaFoldDB" id="A0A6P1Y358"/>
<dbReference type="Gene3D" id="1.20.5.170">
    <property type="match status" value="1"/>
</dbReference>
<proteinExistence type="predicted"/>
<evidence type="ECO:0000313" key="1">
    <source>
        <dbReference type="EMBL" id="QHX44277.1"/>
    </source>
</evidence>
<dbReference type="Proteomes" id="UP000464374">
    <property type="component" value="Chromosome"/>
</dbReference>
<evidence type="ECO:0000313" key="2">
    <source>
        <dbReference type="Proteomes" id="UP000464374"/>
    </source>
</evidence>
<dbReference type="RefSeq" id="WP_162664552.1">
    <property type="nucleotide sequence ID" value="NZ_CP048020.1"/>
</dbReference>
<dbReference type="SUPFAM" id="SSF161266">
    <property type="entry name" value="Gam-like"/>
    <property type="match status" value="1"/>
</dbReference>
<accession>A0A6P1Y358</accession>
<dbReference type="Pfam" id="PF07352">
    <property type="entry name" value="Phage_Mu_Gam"/>
    <property type="match status" value="1"/>
</dbReference>
<protein>
    <recommendedName>
        <fullName evidence="3">Host-nuclease inhibitor protein Gam</fullName>
    </recommendedName>
</protein>
<dbReference type="EMBL" id="CP048020">
    <property type="protein sequence ID" value="QHX44277.1"/>
    <property type="molecule type" value="Genomic_DNA"/>
</dbReference>
<evidence type="ECO:0008006" key="3">
    <source>
        <dbReference type="Google" id="ProtNLM"/>
    </source>
</evidence>
<sequence length="170" mass="19423">MARYKPNIGKIKTLEDADLALKEIGLLEHELETIDGEANKKIAEIKADCAKQGEGLRKRITDLSALLGAFAEYNREELFKDRKSQKLSFGEFGYRKSTAISVKKTTLELLKKLHLTKYIRIKEEIDKDLMAEMTDESLAQVDAVRKVKDAFFCQANREEVNKELLKEQVS</sequence>
<dbReference type="GO" id="GO:0003690">
    <property type="term" value="F:double-stranded DNA binding"/>
    <property type="evidence" value="ECO:0007669"/>
    <property type="project" value="InterPro"/>
</dbReference>
<dbReference type="KEGG" id="trz:GWP43_13360"/>
<gene>
    <name evidence="1" type="ORF">GWP43_13360</name>
</gene>
<name>A0A6P1Y358_9SPIR</name>
<dbReference type="GO" id="GO:0042262">
    <property type="term" value="P:DNA protection"/>
    <property type="evidence" value="ECO:0007669"/>
    <property type="project" value="InterPro"/>
</dbReference>
<dbReference type="InterPro" id="IPR009951">
    <property type="entry name" value="Host-nuc_inhib_Gam"/>
</dbReference>
<organism evidence="1 2">
    <name type="scientific">Treponema vincentii</name>
    <dbReference type="NCBI Taxonomy" id="69710"/>
    <lineage>
        <taxon>Bacteria</taxon>
        <taxon>Pseudomonadati</taxon>
        <taxon>Spirochaetota</taxon>
        <taxon>Spirochaetia</taxon>
        <taxon>Spirochaetales</taxon>
        <taxon>Treponemataceae</taxon>
        <taxon>Treponema</taxon>
    </lineage>
</organism>